<dbReference type="InterPro" id="IPR003339">
    <property type="entry name" value="ABC/ECF_trnsptr_transmembrane"/>
</dbReference>
<protein>
    <submittedName>
        <fullName evidence="6">Energy-coupling factor transporter transmembrane protein EcfT</fullName>
    </submittedName>
</protein>
<gene>
    <name evidence="6" type="ORF">F8377_08310</name>
</gene>
<dbReference type="Pfam" id="PF02361">
    <property type="entry name" value="CbiQ"/>
    <property type="match status" value="1"/>
</dbReference>
<evidence type="ECO:0000256" key="3">
    <source>
        <dbReference type="ARBA" id="ARBA00022989"/>
    </source>
</evidence>
<dbReference type="Proteomes" id="UP000436181">
    <property type="component" value="Unassembled WGS sequence"/>
</dbReference>
<accession>A0ABQ6VCE6</accession>
<keyword evidence="2 5" id="KW-0812">Transmembrane</keyword>
<proteinExistence type="predicted"/>
<reference evidence="6 7" key="1">
    <citation type="submission" date="2019-10" db="EMBL/GenBank/DDBJ databases">
        <title>Corynebacterium sp novel species isolated from the respiratory tract of Marmot.</title>
        <authorList>
            <person name="Zhang G."/>
        </authorList>
    </citation>
    <scope>NUCLEOTIDE SEQUENCE [LARGE SCALE GENOMIC DNA]</scope>
    <source>
        <strain evidence="6 7">336</strain>
    </source>
</reference>
<comment type="caution">
    <text evidence="6">The sequence shown here is derived from an EMBL/GenBank/DDBJ whole genome shotgun (WGS) entry which is preliminary data.</text>
</comment>
<sequence length="230" mass="24462">MNPLTPLTFAACAVAVTLIADSVWVSAGMLTVAACLALFYPTPSRRPFLVSLGMGGPAFIGFLLMYAPFGQHSGWFIFTTDGTRIALELGLKFMTAAAVGLTIGSFVHLDQLMRVLQTRLPARLVYVLGSTFRLYPMARARLETIKQVQITRGVDVTGIRGTMLLILPLIVGLVDDAAQRARPLQRAGFGEAGPRTVLRPVGDRPAERVLRLAAVAGVVAVGVCAGVGII</sequence>
<evidence type="ECO:0000256" key="1">
    <source>
        <dbReference type="ARBA" id="ARBA00004141"/>
    </source>
</evidence>
<evidence type="ECO:0000256" key="2">
    <source>
        <dbReference type="ARBA" id="ARBA00022692"/>
    </source>
</evidence>
<feature type="transmembrane region" description="Helical" evidence="5">
    <location>
        <begin position="209"/>
        <end position="229"/>
    </location>
</feature>
<evidence type="ECO:0000313" key="7">
    <source>
        <dbReference type="Proteomes" id="UP000436181"/>
    </source>
</evidence>
<evidence type="ECO:0000256" key="5">
    <source>
        <dbReference type="SAM" id="Phobius"/>
    </source>
</evidence>
<feature type="transmembrane region" description="Helical" evidence="5">
    <location>
        <begin position="89"/>
        <end position="109"/>
    </location>
</feature>
<keyword evidence="7" id="KW-1185">Reference proteome</keyword>
<name>A0ABQ6VCE6_9CORY</name>
<feature type="transmembrane region" description="Helical" evidence="5">
    <location>
        <begin position="48"/>
        <end position="69"/>
    </location>
</feature>
<dbReference type="RefSeq" id="WP_151844663.1">
    <property type="nucleotide sequence ID" value="NZ_WBZJ01000003.1"/>
</dbReference>
<keyword evidence="3 5" id="KW-1133">Transmembrane helix</keyword>
<feature type="transmembrane region" description="Helical" evidence="5">
    <location>
        <begin position="6"/>
        <end position="39"/>
    </location>
</feature>
<dbReference type="CDD" id="cd16914">
    <property type="entry name" value="EcfT"/>
    <property type="match status" value="1"/>
</dbReference>
<evidence type="ECO:0000313" key="6">
    <source>
        <dbReference type="EMBL" id="KAB3519899.1"/>
    </source>
</evidence>
<dbReference type="EMBL" id="WBZJ01000003">
    <property type="protein sequence ID" value="KAB3519899.1"/>
    <property type="molecule type" value="Genomic_DNA"/>
</dbReference>
<keyword evidence="4 5" id="KW-0472">Membrane</keyword>
<organism evidence="6 7">
    <name type="scientific">Corynebacterium zhongnanshanii</name>
    <dbReference type="NCBI Taxonomy" id="2768834"/>
    <lineage>
        <taxon>Bacteria</taxon>
        <taxon>Bacillati</taxon>
        <taxon>Actinomycetota</taxon>
        <taxon>Actinomycetes</taxon>
        <taxon>Mycobacteriales</taxon>
        <taxon>Corynebacteriaceae</taxon>
        <taxon>Corynebacterium</taxon>
    </lineage>
</organism>
<comment type="subcellular location">
    <subcellularLocation>
        <location evidence="1">Membrane</location>
        <topology evidence="1">Multi-pass membrane protein</topology>
    </subcellularLocation>
</comment>
<evidence type="ECO:0000256" key="4">
    <source>
        <dbReference type="ARBA" id="ARBA00023136"/>
    </source>
</evidence>